<keyword evidence="2" id="KW-1133">Transmembrane helix</keyword>
<evidence type="ECO:0000256" key="2">
    <source>
        <dbReference type="SAM" id="Phobius"/>
    </source>
</evidence>
<dbReference type="GO" id="GO:0043683">
    <property type="term" value="P:type IV pilus assembly"/>
    <property type="evidence" value="ECO:0007669"/>
    <property type="project" value="InterPro"/>
</dbReference>
<gene>
    <name evidence="3" type="ORF">C6Y40_17090</name>
</gene>
<dbReference type="Proteomes" id="UP000238949">
    <property type="component" value="Unassembled WGS sequence"/>
</dbReference>
<comment type="caution">
    <text evidence="3">The sequence shown here is derived from an EMBL/GenBank/DDBJ whole genome shotgun (WGS) entry which is preliminary data.</text>
</comment>
<keyword evidence="2" id="KW-0472">Membrane</keyword>
<dbReference type="PROSITE" id="PS00018">
    <property type="entry name" value="EF_HAND_1"/>
    <property type="match status" value="1"/>
</dbReference>
<reference evidence="4" key="1">
    <citation type="journal article" date="2020" name="Int. J. Syst. Evol. Microbiol.">
        <title>Alteromonas alba sp. nov., a marine bacterium isolated from the seawater of the West Pacific Ocean.</title>
        <authorList>
            <person name="Sun C."/>
            <person name="Wu Y.-H."/>
            <person name="Xamxidin M."/>
            <person name="Cheng H."/>
            <person name="Xu X.-W."/>
        </authorList>
    </citation>
    <scope>NUCLEOTIDE SEQUENCE [LARGE SCALE GENOMIC DNA]</scope>
    <source>
        <strain evidence="4">190</strain>
    </source>
</reference>
<evidence type="ECO:0000256" key="1">
    <source>
        <dbReference type="ARBA" id="ARBA00022481"/>
    </source>
</evidence>
<dbReference type="PANTHER" id="PTHR30093">
    <property type="entry name" value="GENERAL SECRETION PATHWAY PROTEIN G"/>
    <property type="match status" value="1"/>
</dbReference>
<dbReference type="AlphaFoldDB" id="A0A2S9V7G3"/>
<name>A0A2S9V7G3_9ALTE</name>
<dbReference type="InterPro" id="IPR045584">
    <property type="entry name" value="Pilin-like"/>
</dbReference>
<dbReference type="RefSeq" id="WP_105935611.1">
    <property type="nucleotide sequence ID" value="NZ_PVNP01000188.1"/>
</dbReference>
<dbReference type="PROSITE" id="PS00409">
    <property type="entry name" value="PROKAR_NTER_METHYL"/>
    <property type="match status" value="1"/>
</dbReference>
<organism evidence="3 4">
    <name type="scientific">Alteromonas alba</name>
    <dbReference type="NCBI Taxonomy" id="2079529"/>
    <lineage>
        <taxon>Bacteria</taxon>
        <taxon>Pseudomonadati</taxon>
        <taxon>Pseudomonadota</taxon>
        <taxon>Gammaproteobacteria</taxon>
        <taxon>Alteromonadales</taxon>
        <taxon>Alteromonadaceae</taxon>
        <taxon>Alteromonas/Salinimonas group</taxon>
        <taxon>Alteromonas</taxon>
    </lineage>
</organism>
<dbReference type="PANTHER" id="PTHR30093:SF47">
    <property type="entry name" value="TYPE IV PILUS NON-CORE MINOR PILIN PILE"/>
    <property type="match status" value="1"/>
</dbReference>
<proteinExistence type="predicted"/>
<evidence type="ECO:0000313" key="3">
    <source>
        <dbReference type="EMBL" id="PRO72372.1"/>
    </source>
</evidence>
<keyword evidence="1" id="KW-0488">Methylation</keyword>
<dbReference type="GO" id="GO:0015628">
    <property type="term" value="P:protein secretion by the type II secretion system"/>
    <property type="evidence" value="ECO:0007669"/>
    <property type="project" value="InterPro"/>
</dbReference>
<evidence type="ECO:0000313" key="4">
    <source>
        <dbReference type="Proteomes" id="UP000238949"/>
    </source>
</evidence>
<dbReference type="Pfam" id="PF16732">
    <property type="entry name" value="ComP_DUS"/>
    <property type="match status" value="1"/>
</dbReference>
<dbReference type="SUPFAM" id="SSF54523">
    <property type="entry name" value="Pili subunits"/>
    <property type="match status" value="1"/>
</dbReference>
<dbReference type="InterPro" id="IPR012902">
    <property type="entry name" value="N_methyl_site"/>
</dbReference>
<dbReference type="PRINTS" id="PR00813">
    <property type="entry name" value="BCTERIALGSPG"/>
</dbReference>
<dbReference type="GO" id="GO:0015627">
    <property type="term" value="C:type II protein secretion system complex"/>
    <property type="evidence" value="ECO:0007669"/>
    <property type="project" value="InterPro"/>
</dbReference>
<accession>A0A2S9V7G3</accession>
<dbReference type="NCBIfam" id="TIGR02532">
    <property type="entry name" value="IV_pilin_GFxxxE"/>
    <property type="match status" value="1"/>
</dbReference>
<dbReference type="InterPro" id="IPR031982">
    <property type="entry name" value="PilE-like"/>
</dbReference>
<dbReference type="InterPro" id="IPR018247">
    <property type="entry name" value="EF_Hand_1_Ca_BS"/>
</dbReference>
<protein>
    <submittedName>
        <fullName evidence="3">Prepilin-type cleavage/methylation domain-containing protein</fullName>
    </submittedName>
</protein>
<feature type="transmembrane region" description="Helical" evidence="2">
    <location>
        <begin position="6"/>
        <end position="30"/>
    </location>
</feature>
<keyword evidence="4" id="KW-1185">Reference proteome</keyword>
<sequence>MTKPSGFTLIEVMIAVVIVGIIAAVGYPSYQSMMISANRSTAQADLMGFASAMERHYATTFSYNGAATGSGNTGSPVVFTAYSPSTEPAAKKKYTLTIHAVSADGNSYELRAVPVSGSPQAGDGTLYIFSDGRKAWDQNSDGSIGSSEYCWSC</sequence>
<dbReference type="InterPro" id="IPR000983">
    <property type="entry name" value="Bac_GSPG_pilin"/>
</dbReference>
<dbReference type="Gene3D" id="3.30.700.10">
    <property type="entry name" value="Glycoprotein, Type 4 Pilin"/>
    <property type="match status" value="1"/>
</dbReference>
<dbReference type="EMBL" id="PVNP01000188">
    <property type="protein sequence ID" value="PRO72372.1"/>
    <property type="molecule type" value="Genomic_DNA"/>
</dbReference>
<dbReference type="OrthoDB" id="5296638at2"/>
<dbReference type="Pfam" id="PF07963">
    <property type="entry name" value="N_methyl"/>
    <property type="match status" value="1"/>
</dbReference>
<keyword evidence="2" id="KW-0812">Transmembrane</keyword>